<reference evidence="3" key="1">
    <citation type="journal article" date="2019" name="Int. J. Syst. Evol. Microbiol.">
        <title>The Global Catalogue of Microorganisms (GCM) 10K type strain sequencing project: providing services to taxonomists for standard genome sequencing and annotation.</title>
        <authorList>
            <consortium name="The Broad Institute Genomics Platform"/>
            <consortium name="The Broad Institute Genome Sequencing Center for Infectious Disease"/>
            <person name="Wu L."/>
            <person name="Ma J."/>
        </authorList>
    </citation>
    <scope>NUCLEOTIDE SEQUENCE [LARGE SCALE GENOMIC DNA]</scope>
    <source>
        <strain evidence="3">JCM 17938</strain>
    </source>
</reference>
<name>A0ABP8U0Y4_9ACTN</name>
<feature type="chain" id="PRO_5046926618" evidence="1">
    <location>
        <begin position="29"/>
        <end position="130"/>
    </location>
</feature>
<evidence type="ECO:0000313" key="3">
    <source>
        <dbReference type="Proteomes" id="UP001500212"/>
    </source>
</evidence>
<keyword evidence="3" id="KW-1185">Reference proteome</keyword>
<dbReference type="EMBL" id="BAABHJ010000041">
    <property type="protein sequence ID" value="GAA4619361.1"/>
    <property type="molecule type" value="Genomic_DNA"/>
</dbReference>
<feature type="signal peptide" evidence="1">
    <location>
        <begin position="1"/>
        <end position="28"/>
    </location>
</feature>
<organism evidence="2 3">
    <name type="scientific">Actinoallomurus liliacearum</name>
    <dbReference type="NCBI Taxonomy" id="1080073"/>
    <lineage>
        <taxon>Bacteria</taxon>
        <taxon>Bacillati</taxon>
        <taxon>Actinomycetota</taxon>
        <taxon>Actinomycetes</taxon>
        <taxon>Streptosporangiales</taxon>
        <taxon>Thermomonosporaceae</taxon>
        <taxon>Actinoallomurus</taxon>
    </lineage>
</organism>
<keyword evidence="1" id="KW-0732">Signal</keyword>
<evidence type="ECO:0000313" key="2">
    <source>
        <dbReference type="EMBL" id="GAA4619361.1"/>
    </source>
</evidence>
<sequence length="130" mass="14388">MPTLKTSLAALGATAALTLGSMTLGATAANAASSHRNWTRVSAQGYSNAAGVVFHPKGDKFDVYYNENLHVSGTVHLLWRYKGSQTIHRKDWSTLVGVYHAKYNMKEHKKIYFELCVAQYCSPTVWYGTT</sequence>
<dbReference type="Proteomes" id="UP001500212">
    <property type="component" value="Unassembled WGS sequence"/>
</dbReference>
<gene>
    <name evidence="2" type="ORF">GCM10023195_87470</name>
</gene>
<evidence type="ECO:0000256" key="1">
    <source>
        <dbReference type="SAM" id="SignalP"/>
    </source>
</evidence>
<accession>A0ABP8U0Y4</accession>
<protein>
    <submittedName>
        <fullName evidence="2">Uncharacterized protein</fullName>
    </submittedName>
</protein>
<comment type="caution">
    <text evidence="2">The sequence shown here is derived from an EMBL/GenBank/DDBJ whole genome shotgun (WGS) entry which is preliminary data.</text>
</comment>
<proteinExistence type="predicted"/>